<reference evidence="1 2" key="2">
    <citation type="journal article" date="2022" name="Mol. Ecol. Resour.">
        <title>The genomes of chicory, endive, great burdock and yacon provide insights into Asteraceae paleo-polyploidization history and plant inulin production.</title>
        <authorList>
            <person name="Fan W."/>
            <person name="Wang S."/>
            <person name="Wang H."/>
            <person name="Wang A."/>
            <person name="Jiang F."/>
            <person name="Liu H."/>
            <person name="Zhao H."/>
            <person name="Xu D."/>
            <person name="Zhang Y."/>
        </authorList>
    </citation>
    <scope>NUCLEOTIDE SEQUENCE [LARGE SCALE GENOMIC DNA]</scope>
    <source>
        <strain evidence="2">cv. Niubang</strain>
    </source>
</reference>
<accession>A0ACB9CH28</accession>
<protein>
    <submittedName>
        <fullName evidence="1">Uncharacterized protein</fullName>
    </submittedName>
</protein>
<dbReference type="EMBL" id="CM042050">
    <property type="protein sequence ID" value="KAI3733579.1"/>
    <property type="molecule type" value="Genomic_DNA"/>
</dbReference>
<gene>
    <name evidence="1" type="ORF">L6452_13023</name>
</gene>
<evidence type="ECO:0000313" key="2">
    <source>
        <dbReference type="Proteomes" id="UP001055879"/>
    </source>
</evidence>
<name>A0ACB9CH28_ARCLA</name>
<dbReference type="Proteomes" id="UP001055879">
    <property type="component" value="Linkage Group LG04"/>
</dbReference>
<comment type="caution">
    <text evidence="1">The sequence shown here is derived from an EMBL/GenBank/DDBJ whole genome shotgun (WGS) entry which is preliminary data.</text>
</comment>
<reference evidence="2" key="1">
    <citation type="journal article" date="2022" name="Mol. Ecol. Resour.">
        <title>The genomes of chicory, endive, great burdock and yacon provide insights into Asteraceae palaeo-polyploidization history and plant inulin production.</title>
        <authorList>
            <person name="Fan W."/>
            <person name="Wang S."/>
            <person name="Wang H."/>
            <person name="Wang A."/>
            <person name="Jiang F."/>
            <person name="Liu H."/>
            <person name="Zhao H."/>
            <person name="Xu D."/>
            <person name="Zhang Y."/>
        </authorList>
    </citation>
    <scope>NUCLEOTIDE SEQUENCE [LARGE SCALE GENOMIC DNA]</scope>
    <source>
        <strain evidence="2">cv. Niubang</strain>
    </source>
</reference>
<sequence>MEKGAGWGVVEDVHRCSWKRSSEESTVKMPTASSKFTSFDLHQHLFIASIIFNFFVVYASSDLSIPQELEGGRGVGLRSLKSFKEKKTGTNMTFDCSPSGPCVPCQYSEKKDDTYRCSETGYRIPMKCTNIETQADEENDKKKQKGRNTLENTNDKLKLHVLVHDAEDTTTLIRQRYLLEESSNREDGSGVYITYRSCIPAINEEKLSVLGFEAIILLLLASSLFVIFRRKGTLVMPGAVRVPSNPRF</sequence>
<evidence type="ECO:0000313" key="1">
    <source>
        <dbReference type="EMBL" id="KAI3733579.1"/>
    </source>
</evidence>
<organism evidence="1 2">
    <name type="scientific">Arctium lappa</name>
    <name type="common">Greater burdock</name>
    <name type="synonym">Lappa major</name>
    <dbReference type="NCBI Taxonomy" id="4217"/>
    <lineage>
        <taxon>Eukaryota</taxon>
        <taxon>Viridiplantae</taxon>
        <taxon>Streptophyta</taxon>
        <taxon>Embryophyta</taxon>
        <taxon>Tracheophyta</taxon>
        <taxon>Spermatophyta</taxon>
        <taxon>Magnoliopsida</taxon>
        <taxon>eudicotyledons</taxon>
        <taxon>Gunneridae</taxon>
        <taxon>Pentapetalae</taxon>
        <taxon>asterids</taxon>
        <taxon>campanulids</taxon>
        <taxon>Asterales</taxon>
        <taxon>Asteraceae</taxon>
        <taxon>Carduoideae</taxon>
        <taxon>Cardueae</taxon>
        <taxon>Arctiinae</taxon>
        <taxon>Arctium</taxon>
    </lineage>
</organism>
<proteinExistence type="predicted"/>
<keyword evidence="2" id="KW-1185">Reference proteome</keyword>